<keyword evidence="2 5" id="KW-0963">Cytoplasm</keyword>
<comment type="catalytic activity">
    <reaction evidence="5 6">
        <text>N-terminal L-alanyl-[ribosomal protein bS18] + acetyl-CoA = N-terminal N(alpha)-acetyl-L-alanyl-[ribosomal protein bS18] + CoA + H(+)</text>
        <dbReference type="Rhea" id="RHEA:43756"/>
        <dbReference type="Rhea" id="RHEA-COMP:10676"/>
        <dbReference type="Rhea" id="RHEA-COMP:10677"/>
        <dbReference type="ChEBI" id="CHEBI:15378"/>
        <dbReference type="ChEBI" id="CHEBI:57287"/>
        <dbReference type="ChEBI" id="CHEBI:57288"/>
        <dbReference type="ChEBI" id="CHEBI:64718"/>
        <dbReference type="ChEBI" id="CHEBI:83683"/>
        <dbReference type="EC" id="2.3.1.266"/>
    </reaction>
</comment>
<dbReference type="Gene3D" id="3.40.630.30">
    <property type="match status" value="1"/>
</dbReference>
<dbReference type="InterPro" id="IPR006464">
    <property type="entry name" value="AcTrfase_RimI/Ard1"/>
</dbReference>
<dbReference type="AlphaFoldDB" id="A0A9X1ZLS7"/>
<keyword evidence="9" id="KW-1185">Reference proteome</keyword>
<reference evidence="8" key="1">
    <citation type="submission" date="2022-01" db="EMBL/GenBank/DDBJ databases">
        <title>Whole genome-based taxonomy of the Shewanellaceae.</title>
        <authorList>
            <person name="Martin-Rodriguez A.J."/>
        </authorList>
    </citation>
    <scope>NUCLEOTIDE SEQUENCE</scope>
    <source>
        <strain evidence="8">DSM 16422</strain>
    </source>
</reference>
<dbReference type="EMBL" id="JAKIKP010000002">
    <property type="protein sequence ID" value="MCL1142027.1"/>
    <property type="molecule type" value="Genomic_DNA"/>
</dbReference>
<dbReference type="SUPFAM" id="SSF55729">
    <property type="entry name" value="Acyl-CoA N-acyltransferases (Nat)"/>
    <property type="match status" value="1"/>
</dbReference>
<keyword evidence="4 5" id="KW-0012">Acyltransferase</keyword>
<evidence type="ECO:0000256" key="3">
    <source>
        <dbReference type="ARBA" id="ARBA00022679"/>
    </source>
</evidence>
<keyword evidence="3 5" id="KW-0808">Transferase</keyword>
<feature type="binding site" evidence="5">
    <location>
        <position position="94"/>
    </location>
    <ligand>
        <name>acetyl-CoA</name>
        <dbReference type="ChEBI" id="CHEBI:57288"/>
    </ligand>
</feature>
<dbReference type="HAMAP" id="MF_02210">
    <property type="entry name" value="RimI"/>
    <property type="match status" value="1"/>
</dbReference>
<proteinExistence type="inferred from homology"/>
<comment type="function">
    <text evidence="5 6">Acetylates the N-terminal alanine of ribosomal protein bS18.</text>
</comment>
<keyword evidence="8" id="KW-0687">Ribonucleoprotein</keyword>
<name>A0A9X1ZLS7_9GAMM</name>
<dbReference type="Proteomes" id="UP001139333">
    <property type="component" value="Unassembled WGS sequence"/>
</dbReference>
<dbReference type="InterPro" id="IPR000182">
    <property type="entry name" value="GNAT_dom"/>
</dbReference>
<feature type="active site" description="Proton donor" evidence="5">
    <location>
        <position position="101"/>
    </location>
</feature>
<evidence type="ECO:0000313" key="9">
    <source>
        <dbReference type="Proteomes" id="UP001139333"/>
    </source>
</evidence>
<feature type="active site" description="Proton acceptor" evidence="5">
    <location>
        <position position="89"/>
    </location>
</feature>
<evidence type="ECO:0000256" key="1">
    <source>
        <dbReference type="ARBA" id="ARBA00005395"/>
    </source>
</evidence>
<comment type="similarity">
    <text evidence="1 5 6">Belongs to the acetyltransferase family. RimI subfamily.</text>
</comment>
<dbReference type="GO" id="GO:0005737">
    <property type="term" value="C:cytoplasm"/>
    <property type="evidence" value="ECO:0007669"/>
    <property type="project" value="UniProtKB-SubCell"/>
</dbReference>
<evidence type="ECO:0000259" key="7">
    <source>
        <dbReference type="PROSITE" id="PS51186"/>
    </source>
</evidence>
<dbReference type="PROSITE" id="PS51186">
    <property type="entry name" value="GNAT"/>
    <property type="match status" value="1"/>
</dbReference>
<comment type="caution">
    <text evidence="8">The sequence shown here is derived from an EMBL/GenBank/DDBJ whole genome shotgun (WGS) entry which is preliminary data.</text>
</comment>
<comment type="subcellular location">
    <subcellularLocation>
        <location evidence="5 6">Cytoplasm</location>
    </subcellularLocation>
</comment>
<organism evidence="8 9">
    <name type="scientific">Shewanella gaetbuli</name>
    <dbReference type="NCBI Taxonomy" id="220752"/>
    <lineage>
        <taxon>Bacteria</taxon>
        <taxon>Pseudomonadati</taxon>
        <taxon>Pseudomonadota</taxon>
        <taxon>Gammaproteobacteria</taxon>
        <taxon>Alteromonadales</taxon>
        <taxon>Shewanellaceae</taxon>
        <taxon>Shewanella</taxon>
    </lineage>
</organism>
<protein>
    <recommendedName>
        <fullName evidence="5 6">[Ribosomal protein bS18]-alanine N-acetyltransferase</fullName>
        <ecNumber evidence="5 6">2.3.1.266</ecNumber>
    </recommendedName>
</protein>
<dbReference type="PANTHER" id="PTHR43420:SF51">
    <property type="entry name" value="PEPTIDYL-LYSINE N-ACETYLTRANSFERASE YIAC"/>
    <property type="match status" value="1"/>
</dbReference>
<comment type="caution">
    <text evidence="5">Lacks conserved residue(s) required for the propagation of feature annotation.</text>
</comment>
<dbReference type="Pfam" id="PF00583">
    <property type="entry name" value="Acetyltransf_1"/>
    <property type="match status" value="1"/>
</dbReference>
<dbReference type="InterPro" id="IPR043690">
    <property type="entry name" value="RimI"/>
</dbReference>
<dbReference type="CDD" id="cd04301">
    <property type="entry name" value="NAT_SF"/>
    <property type="match status" value="1"/>
</dbReference>
<dbReference type="EC" id="2.3.1.266" evidence="5 6"/>
<dbReference type="InterPro" id="IPR016181">
    <property type="entry name" value="Acyl_CoA_acyltransferase"/>
</dbReference>
<dbReference type="GO" id="GO:0005840">
    <property type="term" value="C:ribosome"/>
    <property type="evidence" value="ECO:0007669"/>
    <property type="project" value="UniProtKB-KW"/>
</dbReference>
<feature type="domain" description="N-acetyltransferase" evidence="7">
    <location>
        <begin position="1"/>
        <end position="132"/>
    </location>
</feature>
<keyword evidence="8" id="KW-0689">Ribosomal protein</keyword>
<gene>
    <name evidence="5 8" type="primary">rimI</name>
    <name evidence="8" type="ORF">L2672_04880</name>
</gene>
<evidence type="ECO:0000256" key="4">
    <source>
        <dbReference type="ARBA" id="ARBA00023315"/>
    </source>
</evidence>
<evidence type="ECO:0000313" key="8">
    <source>
        <dbReference type="EMBL" id="MCL1142027.1"/>
    </source>
</evidence>
<accession>A0A9X1ZLS7</accession>
<dbReference type="PANTHER" id="PTHR43420">
    <property type="entry name" value="ACETYLTRANSFERASE"/>
    <property type="match status" value="1"/>
</dbReference>
<dbReference type="NCBIfam" id="TIGR01575">
    <property type="entry name" value="rimI"/>
    <property type="match status" value="1"/>
</dbReference>
<dbReference type="InterPro" id="IPR050680">
    <property type="entry name" value="YpeA/RimI_acetyltransf"/>
</dbReference>
<evidence type="ECO:0000256" key="2">
    <source>
        <dbReference type="ARBA" id="ARBA00022490"/>
    </source>
</evidence>
<dbReference type="GO" id="GO:0008999">
    <property type="term" value="F:protein-N-terminal-alanine acetyltransferase activity"/>
    <property type="evidence" value="ECO:0007669"/>
    <property type="project" value="UniProtKB-UniRule"/>
</dbReference>
<sequence>MLAIESAAHTHPWSLASLQDCFGRFYRVEGLFENHQLLGFSIVQQIIDEVTLMDICVSPTVQGRGIGRLLLDSVITQAKAHAGVKIMLEVRQSNLAAISLYQKSGFVEIGRRQGYYPSESGAEDAILMDLSW</sequence>
<evidence type="ECO:0000256" key="6">
    <source>
        <dbReference type="RuleBase" id="RU363094"/>
    </source>
</evidence>
<evidence type="ECO:0000256" key="5">
    <source>
        <dbReference type="HAMAP-Rule" id="MF_02210"/>
    </source>
</evidence>